<keyword evidence="3" id="KW-1185">Reference proteome</keyword>
<evidence type="ECO:0000256" key="2">
    <source>
        <dbReference type="SAM" id="SignalP"/>
    </source>
</evidence>
<protein>
    <submittedName>
        <fullName evidence="4">DUF4124 domain-containing protein</fullName>
    </submittedName>
</protein>
<evidence type="ECO:0000313" key="4">
    <source>
        <dbReference type="RefSeq" id="WP_051378101.1"/>
    </source>
</evidence>
<proteinExistence type="predicted"/>
<keyword evidence="2" id="KW-0732">Signal</keyword>
<keyword evidence="1" id="KW-0175">Coiled coil</keyword>
<reference evidence="4" key="1">
    <citation type="submission" date="2025-08" db="UniProtKB">
        <authorList>
            <consortium name="RefSeq"/>
        </authorList>
    </citation>
    <scope>IDENTIFICATION</scope>
</reference>
<feature type="coiled-coil region" evidence="1">
    <location>
        <begin position="91"/>
        <end position="161"/>
    </location>
</feature>
<dbReference type="OrthoDB" id="8895482at2"/>
<accession>A0A8B6X8X1</accession>
<evidence type="ECO:0000313" key="3">
    <source>
        <dbReference type="Proteomes" id="UP000675920"/>
    </source>
</evidence>
<sequence>MKSLSARTVVCALAALTTTAPALAQSAPGGAGSQQRARETTIYSCRDGNGRTITSDQPIPECLNREQRVLNRDGSLRRVIEAPLTPEQRAAREAQQRRETEEIQARELARQHDRVLLSSYSSVESLELARKRALAESESMLEVSQTRLVALEKERLALQGEFDFYKKTQPPAALQAKIDENARARAFEMALMQRRNEEIARINARFDADRARFIQLGGEPTTRR</sequence>
<organism evidence="3 4">
    <name type="scientific">Derxia gummosa DSM 723</name>
    <dbReference type="NCBI Taxonomy" id="1121388"/>
    <lineage>
        <taxon>Bacteria</taxon>
        <taxon>Pseudomonadati</taxon>
        <taxon>Pseudomonadota</taxon>
        <taxon>Betaproteobacteria</taxon>
        <taxon>Burkholderiales</taxon>
        <taxon>Alcaligenaceae</taxon>
        <taxon>Derxia</taxon>
    </lineage>
</organism>
<evidence type="ECO:0000256" key="1">
    <source>
        <dbReference type="SAM" id="Coils"/>
    </source>
</evidence>
<dbReference type="Proteomes" id="UP000675920">
    <property type="component" value="Unplaced"/>
</dbReference>
<dbReference type="RefSeq" id="WP_051378101.1">
    <property type="nucleotide sequence ID" value="NZ_AXWS01000007.1"/>
</dbReference>
<feature type="signal peptide" evidence="2">
    <location>
        <begin position="1"/>
        <end position="24"/>
    </location>
</feature>
<name>A0A8B6X8X1_9BURK</name>
<feature type="chain" id="PRO_5034773217" evidence="2">
    <location>
        <begin position="25"/>
        <end position="224"/>
    </location>
</feature>
<dbReference type="AlphaFoldDB" id="A0A8B6X8X1"/>